<protein>
    <submittedName>
        <fullName evidence="1">Uncharacterized protein</fullName>
    </submittedName>
</protein>
<organism evidence="1 2">
    <name type="scientific">Russula earlei</name>
    <dbReference type="NCBI Taxonomy" id="71964"/>
    <lineage>
        <taxon>Eukaryota</taxon>
        <taxon>Fungi</taxon>
        <taxon>Dikarya</taxon>
        <taxon>Basidiomycota</taxon>
        <taxon>Agaricomycotina</taxon>
        <taxon>Agaricomycetes</taxon>
        <taxon>Russulales</taxon>
        <taxon>Russulaceae</taxon>
        <taxon>Russula</taxon>
    </lineage>
</organism>
<sequence>MPIDFCVFAPPDSGPGSVIGNTEAGLTFISSSKRRSYTGFSADRSGVPGYGTRIIPDGTLTGAHFVKTPDYVQVTGIGDLTKINIPANDAGGELDPHGADGKGNPIGGLVFSSAFTGQFVQLHEWSNFVSASEFCFRGCNDGPNAPTLCQHIYDVMGCNWNMPGNYGPGFDQCLGDDGEPMGVYGSSTFFQGQPTTPPAHPAPPTSSCTTVSTLSNGISVPGANSTSASPSAVGVHSLSLPPPVLQCYCLIP</sequence>
<keyword evidence="2" id="KW-1185">Reference proteome</keyword>
<accession>A0ACC0UEC3</accession>
<dbReference type="Proteomes" id="UP001207468">
    <property type="component" value="Unassembled WGS sequence"/>
</dbReference>
<gene>
    <name evidence="1" type="ORF">F5148DRAFT_1282277</name>
</gene>
<reference evidence="1" key="1">
    <citation type="submission" date="2021-03" db="EMBL/GenBank/DDBJ databases">
        <title>Evolutionary priming and transition to the ectomycorrhizal habit in an iconic lineage of mushroom-forming fungi: is preadaptation a requirement?</title>
        <authorList>
            <consortium name="DOE Joint Genome Institute"/>
            <person name="Looney B.P."/>
            <person name="Miyauchi S."/>
            <person name="Morin E."/>
            <person name="Drula E."/>
            <person name="Courty P.E."/>
            <person name="Chicoki N."/>
            <person name="Fauchery L."/>
            <person name="Kohler A."/>
            <person name="Kuo A."/>
            <person name="LaButti K."/>
            <person name="Pangilinan J."/>
            <person name="Lipzen A."/>
            <person name="Riley R."/>
            <person name="Andreopoulos W."/>
            <person name="He G."/>
            <person name="Johnson J."/>
            <person name="Barry K.W."/>
            <person name="Grigoriev I.V."/>
            <person name="Nagy L."/>
            <person name="Hibbett D."/>
            <person name="Henrissat B."/>
            <person name="Matheny P.B."/>
            <person name="Labbe J."/>
            <person name="Martin A.F."/>
        </authorList>
    </citation>
    <scope>NUCLEOTIDE SEQUENCE</scope>
    <source>
        <strain evidence="1">BPL698</strain>
    </source>
</reference>
<evidence type="ECO:0000313" key="1">
    <source>
        <dbReference type="EMBL" id="KAI9510079.1"/>
    </source>
</evidence>
<proteinExistence type="predicted"/>
<name>A0ACC0UEC3_9AGAM</name>
<dbReference type="EMBL" id="JAGFNK010000049">
    <property type="protein sequence ID" value="KAI9510079.1"/>
    <property type="molecule type" value="Genomic_DNA"/>
</dbReference>
<evidence type="ECO:0000313" key="2">
    <source>
        <dbReference type="Proteomes" id="UP001207468"/>
    </source>
</evidence>
<comment type="caution">
    <text evidence="1">The sequence shown here is derived from an EMBL/GenBank/DDBJ whole genome shotgun (WGS) entry which is preliminary data.</text>
</comment>